<reference evidence="1 2" key="1">
    <citation type="journal article" date="2024" name="Commun. Biol.">
        <title>Comparative genomic analysis of thermophilic fungi reveals convergent evolutionary adaptations and gene losses.</title>
        <authorList>
            <person name="Steindorff A.S."/>
            <person name="Aguilar-Pontes M.V."/>
            <person name="Robinson A.J."/>
            <person name="Andreopoulos B."/>
            <person name="LaButti K."/>
            <person name="Kuo A."/>
            <person name="Mondo S."/>
            <person name="Riley R."/>
            <person name="Otillar R."/>
            <person name="Haridas S."/>
            <person name="Lipzen A."/>
            <person name="Grimwood J."/>
            <person name="Schmutz J."/>
            <person name="Clum A."/>
            <person name="Reid I.D."/>
            <person name="Moisan M.C."/>
            <person name="Butler G."/>
            <person name="Nguyen T.T.M."/>
            <person name="Dewar K."/>
            <person name="Conant G."/>
            <person name="Drula E."/>
            <person name="Henrissat B."/>
            <person name="Hansel C."/>
            <person name="Singer S."/>
            <person name="Hutchinson M.I."/>
            <person name="de Vries R.P."/>
            <person name="Natvig D.O."/>
            <person name="Powell A.J."/>
            <person name="Tsang A."/>
            <person name="Grigoriev I.V."/>
        </authorList>
    </citation>
    <scope>NUCLEOTIDE SEQUENCE [LARGE SCALE GENOMIC DNA]</scope>
    <source>
        <strain evidence="1 2">ATCC 24622</strain>
    </source>
</reference>
<name>A0ABR3W3C8_9PEZI</name>
<proteinExistence type="predicted"/>
<accession>A0ABR3W3C8</accession>
<organism evidence="1 2">
    <name type="scientific">Phialemonium thermophilum</name>
    <dbReference type="NCBI Taxonomy" id="223376"/>
    <lineage>
        <taxon>Eukaryota</taxon>
        <taxon>Fungi</taxon>
        <taxon>Dikarya</taxon>
        <taxon>Ascomycota</taxon>
        <taxon>Pezizomycotina</taxon>
        <taxon>Sordariomycetes</taxon>
        <taxon>Sordariomycetidae</taxon>
        <taxon>Cephalothecales</taxon>
        <taxon>Cephalothecaceae</taxon>
        <taxon>Phialemonium</taxon>
    </lineage>
</organism>
<evidence type="ECO:0000313" key="2">
    <source>
        <dbReference type="Proteomes" id="UP001586593"/>
    </source>
</evidence>
<protein>
    <submittedName>
        <fullName evidence="1">Uncharacterized protein</fullName>
    </submittedName>
</protein>
<dbReference type="Proteomes" id="UP001586593">
    <property type="component" value="Unassembled WGS sequence"/>
</dbReference>
<keyword evidence="2" id="KW-1185">Reference proteome</keyword>
<sequence length="150" mass="16362">MATSPLSQTRFLSFSDTWSSNYPTAVVRMSRFLHELGPIAGSNPSPSASYNCKLCLVIAGLSHPIHSKQFLAIPPNRDQSVAMGPRLAPRSTWLSLCPLHFLVHLQDGVCRQDASRRGISRHMSRPSSLPLLGLGGCLHDLSHTLHVGQV</sequence>
<gene>
    <name evidence="1" type="ORF">VTK73DRAFT_9271</name>
</gene>
<comment type="caution">
    <text evidence="1">The sequence shown here is derived from an EMBL/GenBank/DDBJ whole genome shotgun (WGS) entry which is preliminary data.</text>
</comment>
<dbReference type="EMBL" id="JAZHXJ010000751">
    <property type="protein sequence ID" value="KAL1852142.1"/>
    <property type="molecule type" value="Genomic_DNA"/>
</dbReference>
<evidence type="ECO:0000313" key="1">
    <source>
        <dbReference type="EMBL" id="KAL1852142.1"/>
    </source>
</evidence>